<sequence>MPIQMLFRFCPSPVIIVFYCLVNEIFVFAEIWPDPVDDGREKYPKPTTWANKHYGQWCRNRTISRYVQCPMGSAFHYYSCCGETGTECCFRLQPTAVAYLLSIVFLIVVSLAFYLLLKLNLICPTESVIDNEE</sequence>
<protein>
    <submittedName>
        <fullName evidence="2 3">Uncharacterized protein</fullName>
    </submittedName>
</protein>
<dbReference type="WBParaSite" id="maker-PairedContig_3860-snap-gene-6.29-mRNA-1">
    <property type="protein sequence ID" value="maker-PairedContig_3860-snap-gene-6.29-mRNA-1"/>
    <property type="gene ID" value="maker-PairedContig_3860-snap-gene-6.29"/>
</dbReference>
<feature type="transmembrane region" description="Helical" evidence="1">
    <location>
        <begin position="12"/>
        <end position="32"/>
    </location>
</feature>
<dbReference type="PANTHER" id="PTHR34149">
    <property type="entry name" value="PROTEIN CBG11905-RELATED"/>
    <property type="match status" value="1"/>
</dbReference>
<dbReference type="PANTHER" id="PTHR34149:SF5">
    <property type="entry name" value="TRANSMEMBRANE PROTEIN"/>
    <property type="match status" value="1"/>
</dbReference>
<evidence type="ECO:0000313" key="2">
    <source>
        <dbReference type="WBParaSite" id="maker-PairedContig_2377-snap-gene-6.28-mRNA-1"/>
    </source>
</evidence>
<name>A0A1I8EIZ3_WUCBA</name>
<feature type="transmembrane region" description="Helical" evidence="1">
    <location>
        <begin position="96"/>
        <end position="117"/>
    </location>
</feature>
<dbReference type="AlphaFoldDB" id="A0A1I8EIZ3"/>
<dbReference type="Pfam" id="PF10853">
    <property type="entry name" value="DUF2650"/>
    <property type="match status" value="1"/>
</dbReference>
<dbReference type="InterPro" id="IPR022559">
    <property type="entry name" value="SUP-1-like"/>
</dbReference>
<evidence type="ECO:0000256" key="1">
    <source>
        <dbReference type="SAM" id="Phobius"/>
    </source>
</evidence>
<reference evidence="2 3" key="1">
    <citation type="submission" date="2016-11" db="UniProtKB">
        <authorList>
            <consortium name="WormBaseParasite"/>
        </authorList>
    </citation>
    <scope>IDENTIFICATION</scope>
    <source>
        <strain evidence="2 3">pt0022</strain>
    </source>
</reference>
<keyword evidence="1" id="KW-0472">Membrane</keyword>
<proteinExistence type="predicted"/>
<dbReference type="WBParaSite" id="maker-PairedContig_2377-snap-gene-6.28-mRNA-1">
    <property type="protein sequence ID" value="maker-PairedContig_2377-snap-gene-6.28-mRNA-1"/>
    <property type="gene ID" value="maker-PairedContig_2377-snap-gene-6.28"/>
</dbReference>
<keyword evidence="1" id="KW-1133">Transmembrane helix</keyword>
<organism evidence="2">
    <name type="scientific">Wuchereria bancrofti</name>
    <dbReference type="NCBI Taxonomy" id="6293"/>
    <lineage>
        <taxon>Eukaryota</taxon>
        <taxon>Metazoa</taxon>
        <taxon>Ecdysozoa</taxon>
        <taxon>Nematoda</taxon>
        <taxon>Chromadorea</taxon>
        <taxon>Rhabditida</taxon>
        <taxon>Spirurina</taxon>
        <taxon>Spiruromorpha</taxon>
        <taxon>Filarioidea</taxon>
        <taxon>Onchocercidae</taxon>
        <taxon>Wuchereria</taxon>
    </lineage>
</organism>
<evidence type="ECO:0000313" key="3">
    <source>
        <dbReference type="WBParaSite" id="maker-PairedContig_3860-snap-gene-6.29-mRNA-1"/>
    </source>
</evidence>
<keyword evidence="1" id="KW-0812">Transmembrane</keyword>
<accession>A0A1I8EIZ3</accession>